<gene>
    <name evidence="2" type="ORF">FRX48_01240</name>
</gene>
<feature type="signal peptide" evidence="1">
    <location>
        <begin position="1"/>
        <end position="18"/>
    </location>
</feature>
<evidence type="ECO:0000313" key="2">
    <source>
        <dbReference type="EMBL" id="KAA6414491.1"/>
    </source>
</evidence>
<proteinExistence type="predicted"/>
<organism evidence="2 3">
    <name type="scientific">Lasallia pustulata</name>
    <dbReference type="NCBI Taxonomy" id="136370"/>
    <lineage>
        <taxon>Eukaryota</taxon>
        <taxon>Fungi</taxon>
        <taxon>Dikarya</taxon>
        <taxon>Ascomycota</taxon>
        <taxon>Pezizomycotina</taxon>
        <taxon>Lecanoromycetes</taxon>
        <taxon>OSLEUM clade</taxon>
        <taxon>Umbilicariomycetidae</taxon>
        <taxon>Umbilicariales</taxon>
        <taxon>Umbilicariaceae</taxon>
        <taxon>Lasallia</taxon>
    </lineage>
</organism>
<evidence type="ECO:0000256" key="1">
    <source>
        <dbReference type="SAM" id="SignalP"/>
    </source>
</evidence>
<protein>
    <submittedName>
        <fullName evidence="2">Uncharacterized protein</fullName>
    </submittedName>
</protein>
<keyword evidence="1" id="KW-0732">Signal</keyword>
<dbReference type="AlphaFoldDB" id="A0A5M8PXP1"/>
<feature type="chain" id="PRO_5024325494" evidence="1">
    <location>
        <begin position="19"/>
        <end position="197"/>
    </location>
</feature>
<name>A0A5M8PXP1_9LECA</name>
<reference evidence="2 3" key="1">
    <citation type="submission" date="2019-09" db="EMBL/GenBank/DDBJ databases">
        <title>The hologenome of the rock-dwelling lichen Lasallia pustulata.</title>
        <authorList>
            <person name="Greshake Tzovaras B."/>
            <person name="Segers F."/>
            <person name="Bicker A."/>
            <person name="Dal Grande F."/>
            <person name="Otte J."/>
            <person name="Hankeln T."/>
            <person name="Schmitt I."/>
            <person name="Ebersberger I."/>
        </authorList>
    </citation>
    <scope>NUCLEOTIDE SEQUENCE [LARGE SCALE GENOMIC DNA]</scope>
    <source>
        <strain evidence="2">A1-1</strain>
    </source>
</reference>
<evidence type="ECO:0000313" key="3">
    <source>
        <dbReference type="Proteomes" id="UP000324767"/>
    </source>
</evidence>
<sequence length="197" mass="21402">MSNLLVLLLAQLVALSLASLAKPSRIAARSPLCANLPHAAAGAIPYRRDPHLNPAAPPSAPLDPRATSIVWCLENTTIYIILDMDVLPVGTTLGPTIQAALENATTTLLHRVETQGDGVVTSWVFRWPPSSDPSPHSLVLVGRTANTHERQLTWSALDGAFMAFWDYVQHEGVGFGQFGIYYEEWLVGRGALRQGRI</sequence>
<comment type="caution">
    <text evidence="2">The sequence shown here is derived from an EMBL/GenBank/DDBJ whole genome shotgun (WGS) entry which is preliminary data.</text>
</comment>
<dbReference type="EMBL" id="VXIT01000002">
    <property type="protein sequence ID" value="KAA6414491.1"/>
    <property type="molecule type" value="Genomic_DNA"/>
</dbReference>
<accession>A0A5M8PXP1</accession>
<dbReference type="Proteomes" id="UP000324767">
    <property type="component" value="Unassembled WGS sequence"/>
</dbReference>